<keyword evidence="2" id="KW-1185">Reference proteome</keyword>
<dbReference type="EMBL" id="AVOT02038323">
    <property type="protein sequence ID" value="MBW0533178.1"/>
    <property type="molecule type" value="Genomic_DNA"/>
</dbReference>
<name>A0A9Q3F3W2_9BASI</name>
<dbReference type="OrthoDB" id="2517075at2759"/>
<proteinExistence type="predicted"/>
<sequence length="254" mass="28610">MKIDRRKNLKFSEWAPEFGTLDSDSTKPGGTETPIWGISSSELHNNVSSSVTKAYAKHKQCSIMLKLLQPKEKHTSALTVIDRDHISLILQERHDCPYMGHMSEDRTKHQGKSPVNHRRLTSRFTMCVMSHLPQENINHHMCHMRMSLKAQNHFSIICNFRVITPHGATQHMLTRLHPPPDETLALPPSLPSPLLTLPHPLLIFSSAYNPYAPAGPSSYACETALIPPYASLHPPNPMRCLPSLCLWSAFLTCL</sequence>
<evidence type="ECO:0000313" key="2">
    <source>
        <dbReference type="Proteomes" id="UP000765509"/>
    </source>
</evidence>
<reference evidence="1" key="1">
    <citation type="submission" date="2021-03" db="EMBL/GenBank/DDBJ databases">
        <title>Draft genome sequence of rust myrtle Austropuccinia psidii MF-1, a brazilian biotype.</title>
        <authorList>
            <person name="Quecine M.C."/>
            <person name="Pachon D.M.R."/>
            <person name="Bonatelli M.L."/>
            <person name="Correr F.H."/>
            <person name="Franceschini L.M."/>
            <person name="Leite T.F."/>
            <person name="Margarido G.R.A."/>
            <person name="Almeida C.A."/>
            <person name="Ferrarezi J.A."/>
            <person name="Labate C.A."/>
        </authorList>
    </citation>
    <scope>NUCLEOTIDE SEQUENCE</scope>
    <source>
        <strain evidence="1">MF-1</strain>
    </source>
</reference>
<protein>
    <submittedName>
        <fullName evidence="1">Uncharacterized protein</fullName>
    </submittedName>
</protein>
<dbReference type="Proteomes" id="UP000765509">
    <property type="component" value="Unassembled WGS sequence"/>
</dbReference>
<accession>A0A9Q3F3W2</accession>
<dbReference type="AlphaFoldDB" id="A0A9Q3F3W2"/>
<evidence type="ECO:0000313" key="1">
    <source>
        <dbReference type="EMBL" id="MBW0533178.1"/>
    </source>
</evidence>
<gene>
    <name evidence="1" type="ORF">O181_072893</name>
</gene>
<comment type="caution">
    <text evidence="1">The sequence shown here is derived from an EMBL/GenBank/DDBJ whole genome shotgun (WGS) entry which is preliminary data.</text>
</comment>
<organism evidence="1 2">
    <name type="scientific">Austropuccinia psidii MF-1</name>
    <dbReference type="NCBI Taxonomy" id="1389203"/>
    <lineage>
        <taxon>Eukaryota</taxon>
        <taxon>Fungi</taxon>
        <taxon>Dikarya</taxon>
        <taxon>Basidiomycota</taxon>
        <taxon>Pucciniomycotina</taxon>
        <taxon>Pucciniomycetes</taxon>
        <taxon>Pucciniales</taxon>
        <taxon>Sphaerophragmiaceae</taxon>
        <taxon>Austropuccinia</taxon>
    </lineage>
</organism>